<accession>A0A644SRV7</accession>
<reference evidence="1" key="1">
    <citation type="submission" date="2019-08" db="EMBL/GenBank/DDBJ databases">
        <authorList>
            <person name="Kucharzyk K."/>
            <person name="Murdoch R.W."/>
            <person name="Higgins S."/>
            <person name="Loffler F."/>
        </authorList>
    </citation>
    <scope>NUCLEOTIDE SEQUENCE</scope>
</reference>
<name>A0A644SRV7_9ZZZZ</name>
<comment type="caution">
    <text evidence="1">The sequence shown here is derived from an EMBL/GenBank/DDBJ whole genome shotgun (WGS) entry which is preliminary data.</text>
</comment>
<dbReference type="SUPFAM" id="SSF50242">
    <property type="entry name" value="TIMP-like"/>
    <property type="match status" value="1"/>
</dbReference>
<sequence length="238" mass="27609">MKKFIVFFALIISVNVFACKCAYQSFGERFEKSEFIAEVEILKTYNVDFNNGEDDRFYKADIKILKLYKGKKISSILVRGKVGNVYESACEIELKVGQKMLVYLDTESNFGMSSCTPKTDLNNKNINIERKALEFLIAHKIKRTNVFYFSGDYFNKFKNITTQNSFAVYKIKVDAKSKAESITVIQNFGSNKDEEILFTVKKELVFLKNFMTEIKNEEIILVMFYNPKSEEVISNFIQ</sequence>
<proteinExistence type="predicted"/>
<dbReference type="Gene3D" id="2.40.50.120">
    <property type="match status" value="1"/>
</dbReference>
<evidence type="ECO:0000313" key="1">
    <source>
        <dbReference type="EMBL" id="MPL56461.1"/>
    </source>
</evidence>
<protein>
    <submittedName>
        <fullName evidence="1">Uncharacterized protein</fullName>
    </submittedName>
</protein>
<dbReference type="EMBL" id="VSSQ01000003">
    <property type="protein sequence ID" value="MPL56461.1"/>
    <property type="molecule type" value="Genomic_DNA"/>
</dbReference>
<organism evidence="1">
    <name type="scientific">bioreactor metagenome</name>
    <dbReference type="NCBI Taxonomy" id="1076179"/>
    <lineage>
        <taxon>unclassified sequences</taxon>
        <taxon>metagenomes</taxon>
        <taxon>ecological metagenomes</taxon>
    </lineage>
</organism>
<dbReference type="InterPro" id="IPR008993">
    <property type="entry name" value="TIMP-like_OB-fold"/>
</dbReference>
<gene>
    <name evidence="1" type="ORF">SDC9_01947</name>
</gene>
<dbReference type="AlphaFoldDB" id="A0A644SRV7"/>